<dbReference type="RefSeq" id="WP_100363637.1">
    <property type="nucleotide sequence ID" value="NZ_PGFF01000001.1"/>
</dbReference>
<dbReference type="Proteomes" id="UP000228758">
    <property type="component" value="Unassembled WGS sequence"/>
</dbReference>
<dbReference type="PROSITE" id="PS51819">
    <property type="entry name" value="VOC"/>
    <property type="match status" value="1"/>
</dbReference>
<proteinExistence type="predicted"/>
<dbReference type="Pfam" id="PF18029">
    <property type="entry name" value="Glyoxalase_6"/>
    <property type="match status" value="1"/>
</dbReference>
<evidence type="ECO:0000313" key="3">
    <source>
        <dbReference type="Proteomes" id="UP000228758"/>
    </source>
</evidence>
<keyword evidence="3" id="KW-1185">Reference proteome</keyword>
<dbReference type="PANTHER" id="PTHR35908">
    <property type="entry name" value="HYPOTHETICAL FUSION PROTEIN"/>
    <property type="match status" value="1"/>
</dbReference>
<name>A0A2M9CHH8_9MICO</name>
<dbReference type="Gene3D" id="3.10.180.10">
    <property type="entry name" value="2,3-Dihydroxybiphenyl 1,2-Dioxygenase, domain 1"/>
    <property type="match status" value="1"/>
</dbReference>
<comment type="caution">
    <text evidence="2">The sequence shown here is derived from an EMBL/GenBank/DDBJ whole genome shotgun (WGS) entry which is preliminary data.</text>
</comment>
<dbReference type="CDD" id="cd06587">
    <property type="entry name" value="VOC"/>
    <property type="match status" value="1"/>
</dbReference>
<dbReference type="SUPFAM" id="SSF54593">
    <property type="entry name" value="Glyoxalase/Bleomycin resistance protein/Dihydroxybiphenyl dioxygenase"/>
    <property type="match status" value="1"/>
</dbReference>
<dbReference type="PANTHER" id="PTHR35908:SF1">
    <property type="entry name" value="CONSERVED PROTEIN"/>
    <property type="match status" value="1"/>
</dbReference>
<sequence>MIGIESIVWGVQDIPRAVAFWTEALGYVPKREPDDDWASLVPREGGGVQLSLMLVSSPAPHRHHLDLLADDQGAEVQRLIGLGAERVEDWEYEEGADYIVLADPDGNPFCVVQK</sequence>
<dbReference type="EMBL" id="PGFF01000001">
    <property type="protein sequence ID" value="PJJ71330.1"/>
    <property type="molecule type" value="Genomic_DNA"/>
</dbReference>
<protein>
    <submittedName>
        <fullName evidence="2">Putative enzyme related to lactoylglutathione lyase</fullName>
    </submittedName>
</protein>
<dbReference type="InterPro" id="IPR041581">
    <property type="entry name" value="Glyoxalase_6"/>
</dbReference>
<dbReference type="GO" id="GO:0016829">
    <property type="term" value="F:lyase activity"/>
    <property type="evidence" value="ECO:0007669"/>
    <property type="project" value="UniProtKB-KW"/>
</dbReference>
<feature type="domain" description="VOC" evidence="1">
    <location>
        <begin position="3"/>
        <end position="114"/>
    </location>
</feature>
<evidence type="ECO:0000313" key="2">
    <source>
        <dbReference type="EMBL" id="PJJ71330.1"/>
    </source>
</evidence>
<accession>A0A2M9CHH8</accession>
<dbReference type="AlphaFoldDB" id="A0A2M9CHH8"/>
<dbReference type="InterPro" id="IPR029068">
    <property type="entry name" value="Glyas_Bleomycin-R_OHBP_Dase"/>
</dbReference>
<gene>
    <name evidence="2" type="ORF">CLV46_0873</name>
</gene>
<keyword evidence="2" id="KW-0456">Lyase</keyword>
<dbReference type="InterPro" id="IPR037523">
    <property type="entry name" value="VOC_core"/>
</dbReference>
<dbReference type="OrthoDB" id="5524593at2"/>
<reference evidence="2 3" key="1">
    <citation type="submission" date="2017-11" db="EMBL/GenBank/DDBJ databases">
        <title>Genomic Encyclopedia of Archaeal and Bacterial Type Strains, Phase II (KMG-II): From Individual Species to Whole Genera.</title>
        <authorList>
            <person name="Goeker M."/>
        </authorList>
    </citation>
    <scope>NUCLEOTIDE SEQUENCE [LARGE SCALE GENOMIC DNA]</scope>
    <source>
        <strain evidence="2 3">DSM 27393</strain>
    </source>
</reference>
<organism evidence="2 3">
    <name type="scientific">Diaminobutyricimonas aerilata</name>
    <dbReference type="NCBI Taxonomy" id="1162967"/>
    <lineage>
        <taxon>Bacteria</taxon>
        <taxon>Bacillati</taxon>
        <taxon>Actinomycetota</taxon>
        <taxon>Actinomycetes</taxon>
        <taxon>Micrococcales</taxon>
        <taxon>Microbacteriaceae</taxon>
        <taxon>Diaminobutyricimonas</taxon>
    </lineage>
</organism>
<evidence type="ECO:0000259" key="1">
    <source>
        <dbReference type="PROSITE" id="PS51819"/>
    </source>
</evidence>